<evidence type="ECO:0000259" key="3">
    <source>
        <dbReference type="PROSITE" id="PS51371"/>
    </source>
</evidence>
<accession>A0ABY8XE85</accession>
<evidence type="ECO:0000256" key="1">
    <source>
        <dbReference type="ARBA" id="ARBA00023122"/>
    </source>
</evidence>
<evidence type="ECO:0000256" key="2">
    <source>
        <dbReference type="PROSITE-ProRule" id="PRU00703"/>
    </source>
</evidence>
<feature type="domain" description="CBS" evidence="3">
    <location>
        <begin position="80"/>
        <end position="133"/>
    </location>
</feature>
<dbReference type="PANTHER" id="PTHR43080:SF26">
    <property type="entry name" value="REGULATORY PROTEIN"/>
    <property type="match status" value="1"/>
</dbReference>
<dbReference type="Gene3D" id="3.10.580.10">
    <property type="entry name" value="CBS-domain"/>
    <property type="match status" value="1"/>
</dbReference>
<dbReference type="EMBL" id="CP127173">
    <property type="protein sequence ID" value="WIV53931.1"/>
    <property type="molecule type" value="Genomic_DNA"/>
</dbReference>
<name>A0ABY8XE85_9PSEU</name>
<dbReference type="InterPro" id="IPR000644">
    <property type="entry name" value="CBS_dom"/>
</dbReference>
<organism evidence="4 5">
    <name type="scientific">Amycolatopsis nalaikhensis</name>
    <dbReference type="NCBI Taxonomy" id="715472"/>
    <lineage>
        <taxon>Bacteria</taxon>
        <taxon>Bacillati</taxon>
        <taxon>Actinomycetota</taxon>
        <taxon>Actinomycetes</taxon>
        <taxon>Pseudonocardiales</taxon>
        <taxon>Pseudonocardiaceae</taxon>
        <taxon>Amycolatopsis</taxon>
    </lineage>
</organism>
<dbReference type="PANTHER" id="PTHR43080">
    <property type="entry name" value="CBS DOMAIN-CONTAINING PROTEIN CBSX3, MITOCHONDRIAL"/>
    <property type="match status" value="1"/>
</dbReference>
<dbReference type="Proteomes" id="UP001227101">
    <property type="component" value="Chromosome"/>
</dbReference>
<dbReference type="Pfam" id="PF00571">
    <property type="entry name" value="CBS"/>
    <property type="match status" value="2"/>
</dbReference>
<reference evidence="4 5" key="1">
    <citation type="submission" date="2023-06" db="EMBL/GenBank/DDBJ databases">
        <authorList>
            <person name="Oyuntsetseg B."/>
            <person name="Kim S.B."/>
        </authorList>
    </citation>
    <scope>NUCLEOTIDE SEQUENCE [LARGE SCALE GENOMIC DNA]</scope>
    <source>
        <strain evidence="4 5">2-2</strain>
    </source>
</reference>
<evidence type="ECO:0000313" key="5">
    <source>
        <dbReference type="Proteomes" id="UP001227101"/>
    </source>
</evidence>
<evidence type="ECO:0000313" key="4">
    <source>
        <dbReference type="EMBL" id="WIV53931.1"/>
    </source>
</evidence>
<gene>
    <name evidence="4" type="ORF">QP939_34360</name>
</gene>
<dbReference type="SUPFAM" id="SSF54631">
    <property type="entry name" value="CBS-domain pair"/>
    <property type="match status" value="1"/>
</dbReference>
<proteinExistence type="predicted"/>
<dbReference type="InterPro" id="IPR051257">
    <property type="entry name" value="Diverse_CBS-Domain"/>
</dbReference>
<dbReference type="RefSeq" id="WP_285450447.1">
    <property type="nucleotide sequence ID" value="NZ_CP127173.1"/>
</dbReference>
<dbReference type="InterPro" id="IPR046342">
    <property type="entry name" value="CBS_dom_sf"/>
</dbReference>
<sequence length="133" mass="13763">MRAREIMTSPAFALTPSATLEEAAEMMTGHGFTTMPVVDADGRLLGLLSEADILRTPAPPGDPDTGVMLDGGPRTAGSVMRTRGLAVPAGTEVHELARLMTDAGVRSAPVVEGGCVVGMVTFRDVLRATAGRT</sequence>
<protein>
    <submittedName>
        <fullName evidence="4">CBS domain-containing protein</fullName>
    </submittedName>
</protein>
<dbReference type="PROSITE" id="PS51371">
    <property type="entry name" value="CBS"/>
    <property type="match status" value="2"/>
</dbReference>
<feature type="domain" description="CBS" evidence="3">
    <location>
        <begin position="7"/>
        <end position="65"/>
    </location>
</feature>
<keyword evidence="1 2" id="KW-0129">CBS domain</keyword>
<dbReference type="SMART" id="SM00116">
    <property type="entry name" value="CBS"/>
    <property type="match status" value="2"/>
</dbReference>
<keyword evidence="5" id="KW-1185">Reference proteome</keyword>